<keyword evidence="1" id="KW-0812">Transmembrane</keyword>
<gene>
    <name evidence="2" type="ORF">J2X16_003172</name>
</gene>
<evidence type="ECO:0000256" key="1">
    <source>
        <dbReference type="SAM" id="Phobius"/>
    </source>
</evidence>
<sequence length="85" mass="9067">MGHSDLYNQAADTSKLALEKVENAARRSIDRLADSVDGMRTQVARVSDRAVGYVHDAPVRSALVAVAAGALVFGLVRLLSSRSSR</sequence>
<feature type="transmembrane region" description="Helical" evidence="1">
    <location>
        <begin position="62"/>
        <end position="80"/>
    </location>
</feature>
<organism evidence="2 3">
    <name type="scientific">Pelomonas aquatica</name>
    <dbReference type="NCBI Taxonomy" id="431058"/>
    <lineage>
        <taxon>Bacteria</taxon>
        <taxon>Pseudomonadati</taxon>
        <taxon>Pseudomonadota</taxon>
        <taxon>Betaproteobacteria</taxon>
        <taxon>Burkholderiales</taxon>
        <taxon>Sphaerotilaceae</taxon>
        <taxon>Roseateles</taxon>
    </lineage>
</organism>
<name>A0ABU1ZB56_9BURK</name>
<accession>A0ABU1ZB56</accession>
<protein>
    <submittedName>
        <fullName evidence="2">ElaB/YqjD/DUF883 family membrane-anchored ribosome-binding protein</fullName>
    </submittedName>
</protein>
<comment type="caution">
    <text evidence="2">The sequence shown here is derived from an EMBL/GenBank/DDBJ whole genome shotgun (WGS) entry which is preliminary data.</text>
</comment>
<evidence type="ECO:0000313" key="3">
    <source>
        <dbReference type="Proteomes" id="UP001180536"/>
    </source>
</evidence>
<proteinExistence type="predicted"/>
<keyword evidence="3" id="KW-1185">Reference proteome</keyword>
<dbReference type="Proteomes" id="UP001180536">
    <property type="component" value="Unassembled WGS sequence"/>
</dbReference>
<keyword evidence="1" id="KW-1133">Transmembrane helix</keyword>
<dbReference type="RefSeq" id="WP_056874090.1">
    <property type="nucleotide sequence ID" value="NZ_JAVDXQ010000004.1"/>
</dbReference>
<evidence type="ECO:0000313" key="2">
    <source>
        <dbReference type="EMBL" id="MDR7297823.1"/>
    </source>
</evidence>
<dbReference type="EMBL" id="JAVDXQ010000004">
    <property type="protein sequence ID" value="MDR7297823.1"/>
    <property type="molecule type" value="Genomic_DNA"/>
</dbReference>
<reference evidence="2 3" key="1">
    <citation type="submission" date="2023-07" db="EMBL/GenBank/DDBJ databases">
        <title>Sorghum-associated microbial communities from plants grown in Nebraska, USA.</title>
        <authorList>
            <person name="Schachtman D."/>
        </authorList>
    </citation>
    <scope>NUCLEOTIDE SEQUENCE [LARGE SCALE GENOMIC DNA]</scope>
    <source>
        <strain evidence="2 3">BE310</strain>
    </source>
</reference>
<keyword evidence="1" id="KW-0472">Membrane</keyword>